<proteinExistence type="predicted"/>
<name>A0ACC0RRH8_POPTR</name>
<accession>A0ACC0RRH8</accession>
<dbReference type="EMBL" id="CM009306">
    <property type="protein sequence ID" value="KAI9379669.1"/>
    <property type="molecule type" value="Genomic_DNA"/>
</dbReference>
<dbReference type="Proteomes" id="UP000006729">
    <property type="component" value="Chromosome 17"/>
</dbReference>
<organism evidence="1 2">
    <name type="scientific">Populus trichocarpa</name>
    <name type="common">Western balsam poplar</name>
    <name type="synonym">Populus balsamifera subsp. trichocarpa</name>
    <dbReference type="NCBI Taxonomy" id="3694"/>
    <lineage>
        <taxon>Eukaryota</taxon>
        <taxon>Viridiplantae</taxon>
        <taxon>Streptophyta</taxon>
        <taxon>Embryophyta</taxon>
        <taxon>Tracheophyta</taxon>
        <taxon>Spermatophyta</taxon>
        <taxon>Magnoliopsida</taxon>
        <taxon>eudicotyledons</taxon>
        <taxon>Gunneridae</taxon>
        <taxon>Pentapetalae</taxon>
        <taxon>rosids</taxon>
        <taxon>fabids</taxon>
        <taxon>Malpighiales</taxon>
        <taxon>Salicaceae</taxon>
        <taxon>Saliceae</taxon>
        <taxon>Populus</taxon>
    </lineage>
</organism>
<comment type="caution">
    <text evidence="1">The sequence shown here is derived from an EMBL/GenBank/DDBJ whole genome shotgun (WGS) entry which is preliminary data.</text>
</comment>
<protein>
    <submittedName>
        <fullName evidence="1">Uncharacterized protein</fullName>
    </submittedName>
</protein>
<sequence length="373" mass="42539">MCFLHNLLLGQWEDRMSRGLFRYDVTACDTKIIPGRYGFIAQLNKGRHLKKRPTEFRVDKVLQDFDETKFNFTKVGQEEVLFRFEKSIDHNRHFFPSAPPITADSNSSSVVAINVSPIEYGHVLLIPQVLNCLPQRIDHGSFLLALHMAKEAADPFFRVGYNSLGAFATINHLHFQAYYLAAPFPVEKAPTRRIMTMKSPQDEGVIVSQLLNYPVRGLVFEGGSTVQDLSDSVASSCIFLQNNNIPFNVLITDCGRRIFLFPQCYAEKQARGEASQELLDTQVNPAVWEISGHIVLKRQEDFDDASETYAWRLLAEVSLSNKRFHQVKAYLLEAAGFQTEIEENNRDLEREPIYEQPSPEAVAHLPQDCMVFY</sequence>
<evidence type="ECO:0000313" key="1">
    <source>
        <dbReference type="EMBL" id="KAI9379669.1"/>
    </source>
</evidence>
<evidence type="ECO:0000313" key="2">
    <source>
        <dbReference type="Proteomes" id="UP000006729"/>
    </source>
</evidence>
<reference evidence="1 2" key="1">
    <citation type="journal article" date="2006" name="Science">
        <title>The genome of black cottonwood, Populus trichocarpa (Torr. &amp; Gray).</title>
        <authorList>
            <person name="Tuskan G.A."/>
            <person name="Difazio S."/>
            <person name="Jansson S."/>
            <person name="Bohlmann J."/>
            <person name="Grigoriev I."/>
            <person name="Hellsten U."/>
            <person name="Putnam N."/>
            <person name="Ralph S."/>
            <person name="Rombauts S."/>
            <person name="Salamov A."/>
            <person name="Schein J."/>
            <person name="Sterck L."/>
            <person name="Aerts A."/>
            <person name="Bhalerao R.R."/>
            <person name="Bhalerao R.P."/>
            <person name="Blaudez D."/>
            <person name="Boerjan W."/>
            <person name="Brun A."/>
            <person name="Brunner A."/>
            <person name="Busov V."/>
            <person name="Campbell M."/>
            <person name="Carlson J."/>
            <person name="Chalot M."/>
            <person name="Chapman J."/>
            <person name="Chen G.L."/>
            <person name="Cooper D."/>
            <person name="Coutinho P.M."/>
            <person name="Couturier J."/>
            <person name="Covert S."/>
            <person name="Cronk Q."/>
            <person name="Cunningham R."/>
            <person name="Davis J."/>
            <person name="Degroeve S."/>
            <person name="Dejardin A."/>
            <person name="Depamphilis C."/>
            <person name="Detter J."/>
            <person name="Dirks B."/>
            <person name="Dubchak I."/>
            <person name="Duplessis S."/>
            <person name="Ehlting J."/>
            <person name="Ellis B."/>
            <person name="Gendler K."/>
            <person name="Goodstein D."/>
            <person name="Gribskov M."/>
            <person name="Grimwood J."/>
            <person name="Groover A."/>
            <person name="Gunter L."/>
            <person name="Hamberger B."/>
            <person name="Heinze B."/>
            <person name="Helariutta Y."/>
            <person name="Henrissat B."/>
            <person name="Holligan D."/>
            <person name="Holt R."/>
            <person name="Huang W."/>
            <person name="Islam-Faridi N."/>
            <person name="Jones S."/>
            <person name="Jones-Rhoades M."/>
            <person name="Jorgensen R."/>
            <person name="Joshi C."/>
            <person name="Kangasjarvi J."/>
            <person name="Karlsson J."/>
            <person name="Kelleher C."/>
            <person name="Kirkpatrick R."/>
            <person name="Kirst M."/>
            <person name="Kohler A."/>
            <person name="Kalluri U."/>
            <person name="Larimer F."/>
            <person name="Leebens-Mack J."/>
            <person name="Leple J.C."/>
            <person name="Locascio P."/>
            <person name="Lou Y."/>
            <person name="Lucas S."/>
            <person name="Martin F."/>
            <person name="Montanini B."/>
            <person name="Napoli C."/>
            <person name="Nelson D.R."/>
            <person name="Nelson C."/>
            <person name="Nieminen K."/>
            <person name="Nilsson O."/>
            <person name="Pereda V."/>
            <person name="Peter G."/>
            <person name="Philippe R."/>
            <person name="Pilate G."/>
            <person name="Poliakov A."/>
            <person name="Razumovskaya J."/>
            <person name="Richardson P."/>
            <person name="Rinaldi C."/>
            <person name="Ritland K."/>
            <person name="Rouze P."/>
            <person name="Ryaboy D."/>
            <person name="Schmutz J."/>
            <person name="Schrader J."/>
            <person name="Segerman B."/>
            <person name="Shin H."/>
            <person name="Siddiqui A."/>
            <person name="Sterky F."/>
            <person name="Terry A."/>
            <person name="Tsai C.J."/>
            <person name="Uberbacher E."/>
            <person name="Unneberg P."/>
            <person name="Vahala J."/>
            <person name="Wall K."/>
            <person name="Wessler S."/>
            <person name="Yang G."/>
            <person name="Yin T."/>
            <person name="Douglas C."/>
            <person name="Marra M."/>
            <person name="Sandberg G."/>
            <person name="Van de Peer Y."/>
            <person name="Rokhsar D."/>
        </authorList>
    </citation>
    <scope>NUCLEOTIDE SEQUENCE [LARGE SCALE GENOMIC DNA]</scope>
    <source>
        <strain evidence="2">cv. Nisqually</strain>
    </source>
</reference>
<keyword evidence="2" id="KW-1185">Reference proteome</keyword>
<gene>
    <name evidence="1" type="ORF">POPTR_017G126100v4</name>
</gene>